<keyword evidence="4" id="KW-0010">Activator</keyword>
<evidence type="ECO:0000256" key="4">
    <source>
        <dbReference type="ARBA" id="ARBA00023159"/>
    </source>
</evidence>
<dbReference type="PROSITE" id="PS51032">
    <property type="entry name" value="AP2_ERF"/>
    <property type="match status" value="1"/>
</dbReference>
<dbReference type="GO" id="GO:0005634">
    <property type="term" value="C:nucleus"/>
    <property type="evidence" value="ECO:0007669"/>
    <property type="project" value="UniProtKB-SubCell"/>
</dbReference>
<evidence type="ECO:0000256" key="6">
    <source>
        <dbReference type="ARBA" id="ARBA00023242"/>
    </source>
</evidence>
<feature type="domain" description="AP2/ERF" evidence="9">
    <location>
        <begin position="8"/>
        <end position="65"/>
    </location>
</feature>
<comment type="similarity">
    <text evidence="7">Belongs to the AP2/ERF transcription factor family. ERF subfamily.</text>
</comment>
<dbReference type="PANTHER" id="PTHR31985">
    <property type="entry name" value="ETHYLENE-RESPONSIVE TRANSCRIPTION FACTOR ERF042-RELATED"/>
    <property type="match status" value="1"/>
</dbReference>
<dbReference type="SMART" id="SM00380">
    <property type="entry name" value="AP2"/>
    <property type="match status" value="1"/>
</dbReference>
<dbReference type="CDD" id="cd00018">
    <property type="entry name" value="AP2"/>
    <property type="match status" value="1"/>
</dbReference>
<evidence type="ECO:0000256" key="5">
    <source>
        <dbReference type="ARBA" id="ARBA00023163"/>
    </source>
</evidence>
<proteinExistence type="inferred from homology"/>
<dbReference type="EMBL" id="JBBNAF010000006">
    <property type="protein sequence ID" value="KAK9134897.1"/>
    <property type="molecule type" value="Genomic_DNA"/>
</dbReference>
<keyword evidence="5" id="KW-0804">Transcription</keyword>
<dbReference type="GO" id="GO:0003700">
    <property type="term" value="F:DNA-binding transcription factor activity"/>
    <property type="evidence" value="ECO:0007669"/>
    <property type="project" value="InterPro"/>
</dbReference>
<reference evidence="10 11" key="1">
    <citation type="submission" date="2024-01" db="EMBL/GenBank/DDBJ databases">
        <title>Genome assemblies of Stephania.</title>
        <authorList>
            <person name="Yang L."/>
        </authorList>
    </citation>
    <scope>NUCLEOTIDE SEQUENCE [LARGE SCALE GENOMIC DNA]</scope>
    <source>
        <strain evidence="10">YNDBR</strain>
        <tissue evidence="10">Leaf</tissue>
    </source>
</reference>
<gene>
    <name evidence="10" type="ORF">Syun_014227</name>
</gene>
<accession>A0AAP0JL83</accession>
<keyword evidence="3" id="KW-0238">DNA-binding</keyword>
<dbReference type="PANTHER" id="PTHR31985:SF111">
    <property type="entry name" value="ETHYLENE-RESPONSIVE TRANSCRIPTION FACTOR ERF021"/>
    <property type="match status" value="1"/>
</dbReference>
<dbReference type="InterPro" id="IPR016177">
    <property type="entry name" value="DNA-bd_dom_sf"/>
</dbReference>
<feature type="compositionally biased region" description="Low complexity" evidence="8">
    <location>
        <begin position="116"/>
        <end position="133"/>
    </location>
</feature>
<sequence length="199" mass="21571">MDRNSVSNYRGVRKRKWGKWVSEIREPGKKNRIWLGSFETPEMAATAYDVAALYFRGRDAYLNFPELAGRLPGPASSDPDDIRSAAHEGAAAMCRSQLGRDTGSGSGSSGGHRTASCGSAQIGSSTSSGSSSSVPMTITLSPSQIQAINESPLESPKMFNELAAALLMEPPLNFSNDYYYEDDNCTDDCQVTQHDSLWD</sequence>
<protein>
    <recommendedName>
        <fullName evidence="9">AP2/ERF domain-containing protein</fullName>
    </recommendedName>
</protein>
<dbReference type="InterPro" id="IPR051032">
    <property type="entry name" value="AP2/ERF_TF_ERF_subfamily"/>
</dbReference>
<dbReference type="SUPFAM" id="SSF54171">
    <property type="entry name" value="DNA-binding domain"/>
    <property type="match status" value="1"/>
</dbReference>
<organism evidence="10 11">
    <name type="scientific">Stephania yunnanensis</name>
    <dbReference type="NCBI Taxonomy" id="152371"/>
    <lineage>
        <taxon>Eukaryota</taxon>
        <taxon>Viridiplantae</taxon>
        <taxon>Streptophyta</taxon>
        <taxon>Embryophyta</taxon>
        <taxon>Tracheophyta</taxon>
        <taxon>Spermatophyta</taxon>
        <taxon>Magnoliopsida</taxon>
        <taxon>Ranunculales</taxon>
        <taxon>Menispermaceae</taxon>
        <taxon>Menispermoideae</taxon>
        <taxon>Cissampelideae</taxon>
        <taxon>Stephania</taxon>
    </lineage>
</organism>
<dbReference type="FunFam" id="3.30.730.10:FF:000001">
    <property type="entry name" value="Ethylene-responsive transcription factor 2"/>
    <property type="match status" value="1"/>
</dbReference>
<dbReference type="GO" id="GO:0003677">
    <property type="term" value="F:DNA binding"/>
    <property type="evidence" value="ECO:0007669"/>
    <property type="project" value="UniProtKB-KW"/>
</dbReference>
<evidence type="ECO:0000259" key="9">
    <source>
        <dbReference type="PROSITE" id="PS51032"/>
    </source>
</evidence>
<evidence type="ECO:0000256" key="8">
    <source>
        <dbReference type="SAM" id="MobiDB-lite"/>
    </source>
</evidence>
<dbReference type="Gene3D" id="3.30.730.10">
    <property type="entry name" value="AP2/ERF domain"/>
    <property type="match status" value="1"/>
</dbReference>
<evidence type="ECO:0000313" key="10">
    <source>
        <dbReference type="EMBL" id="KAK9134897.1"/>
    </source>
</evidence>
<dbReference type="Proteomes" id="UP001420932">
    <property type="component" value="Unassembled WGS sequence"/>
</dbReference>
<evidence type="ECO:0000256" key="1">
    <source>
        <dbReference type="ARBA" id="ARBA00004123"/>
    </source>
</evidence>
<evidence type="ECO:0000256" key="3">
    <source>
        <dbReference type="ARBA" id="ARBA00023125"/>
    </source>
</evidence>
<dbReference type="InterPro" id="IPR001471">
    <property type="entry name" value="AP2/ERF_dom"/>
</dbReference>
<keyword evidence="6" id="KW-0539">Nucleus</keyword>
<keyword evidence="11" id="KW-1185">Reference proteome</keyword>
<evidence type="ECO:0000256" key="7">
    <source>
        <dbReference type="ARBA" id="ARBA00024343"/>
    </source>
</evidence>
<comment type="caution">
    <text evidence="10">The sequence shown here is derived from an EMBL/GenBank/DDBJ whole genome shotgun (WGS) entry which is preliminary data.</text>
</comment>
<evidence type="ECO:0000256" key="2">
    <source>
        <dbReference type="ARBA" id="ARBA00023015"/>
    </source>
</evidence>
<comment type="subcellular location">
    <subcellularLocation>
        <location evidence="1">Nucleus</location>
    </subcellularLocation>
</comment>
<feature type="region of interest" description="Disordered" evidence="8">
    <location>
        <begin position="97"/>
        <end position="137"/>
    </location>
</feature>
<dbReference type="InterPro" id="IPR036955">
    <property type="entry name" value="AP2/ERF_dom_sf"/>
</dbReference>
<name>A0AAP0JL83_9MAGN</name>
<keyword evidence="2" id="KW-0805">Transcription regulation</keyword>
<dbReference type="AlphaFoldDB" id="A0AAP0JL83"/>
<dbReference type="PRINTS" id="PR00367">
    <property type="entry name" value="ETHRSPELEMNT"/>
</dbReference>
<dbReference type="Pfam" id="PF00847">
    <property type="entry name" value="AP2"/>
    <property type="match status" value="1"/>
</dbReference>
<evidence type="ECO:0000313" key="11">
    <source>
        <dbReference type="Proteomes" id="UP001420932"/>
    </source>
</evidence>